<proteinExistence type="predicted"/>
<sequence length="75" mass="9432">MRNVKSCARILIKFWSYTIRYIWLLWRGIGKQWKHYFLLTQRCSMREMMERELHCIYLHYITILNETGHTFYQIV</sequence>
<evidence type="ECO:0000313" key="1">
    <source>
        <dbReference type="EMBL" id="MBW48844.1"/>
    </source>
</evidence>
<accession>A0A2M4B714</accession>
<name>A0A2M4B714_9DIPT</name>
<protein>
    <submittedName>
        <fullName evidence="1">Putative secreted protein</fullName>
    </submittedName>
</protein>
<organism evidence="1">
    <name type="scientific">Anopheles triannulatus</name>
    <dbReference type="NCBI Taxonomy" id="58253"/>
    <lineage>
        <taxon>Eukaryota</taxon>
        <taxon>Metazoa</taxon>
        <taxon>Ecdysozoa</taxon>
        <taxon>Arthropoda</taxon>
        <taxon>Hexapoda</taxon>
        <taxon>Insecta</taxon>
        <taxon>Pterygota</taxon>
        <taxon>Neoptera</taxon>
        <taxon>Endopterygota</taxon>
        <taxon>Diptera</taxon>
        <taxon>Nematocera</taxon>
        <taxon>Culicoidea</taxon>
        <taxon>Culicidae</taxon>
        <taxon>Anophelinae</taxon>
        <taxon>Anopheles</taxon>
    </lineage>
</organism>
<dbReference type="EMBL" id="GGFK01015523">
    <property type="protein sequence ID" value="MBW48844.1"/>
    <property type="molecule type" value="Transcribed_RNA"/>
</dbReference>
<dbReference type="AlphaFoldDB" id="A0A2M4B714"/>
<reference evidence="1" key="1">
    <citation type="submission" date="2018-01" db="EMBL/GenBank/DDBJ databases">
        <title>An insight into the sialome of Amazonian anophelines.</title>
        <authorList>
            <person name="Ribeiro J.M."/>
            <person name="Scarpassa V."/>
            <person name="Calvo E."/>
        </authorList>
    </citation>
    <scope>NUCLEOTIDE SEQUENCE</scope>
    <source>
        <tissue evidence="1">Salivary glands</tissue>
    </source>
</reference>